<dbReference type="Pfam" id="PF00501">
    <property type="entry name" value="AMP-binding"/>
    <property type="match status" value="1"/>
</dbReference>
<dbReference type="STRING" id="860235.AOZ06_18885"/>
<evidence type="ECO:0000313" key="2">
    <source>
        <dbReference type="EMBL" id="ALG08707.1"/>
    </source>
</evidence>
<accession>A0A0N9HUN1</accession>
<proteinExistence type="predicted"/>
<gene>
    <name evidence="2" type="ORF">AOZ06_18885</name>
</gene>
<reference evidence="2 3" key="1">
    <citation type="submission" date="2015-07" db="EMBL/GenBank/DDBJ databases">
        <title>Genome sequencing of Kibdelosporangium phytohabitans.</title>
        <authorList>
            <person name="Qin S."/>
            <person name="Xing K."/>
        </authorList>
    </citation>
    <scope>NUCLEOTIDE SEQUENCE [LARGE SCALE GENOMIC DNA]</scope>
    <source>
        <strain evidence="2 3">KLBMP1111</strain>
    </source>
</reference>
<dbReference type="Proteomes" id="UP000063699">
    <property type="component" value="Chromosome"/>
</dbReference>
<dbReference type="AlphaFoldDB" id="A0A0N9HUN1"/>
<dbReference type="RefSeq" id="WP_054290614.1">
    <property type="nucleotide sequence ID" value="NZ_CP012752.1"/>
</dbReference>
<sequence length="517" mass="57098">MPDKTFEIGRMFADAAERGGTVRIHLDQPLQLAPGRGTETTVRDLADLVDELSARLWAAGVRPSERVAIYKTNNFDIALLACAVSRIGGVPALLSPALPAHIATELLRRLDKPWLLIDAGKIDSSFGGTAPIEATHRVLLTAGREITGTTALSGYAGAARPEPVRLHPRQPALITHSSGTTGVPKLAVHCGDSLWHRLLPQKLMAWPIRGRETAALCMTFVHSRFYNALRVFLDHGNPMVIAADHAPERIGRLFARTRPGYVETHPNTYIDWEELADAPLAPLGNVRCFGGTFDAMHPRTIQRMLSASNRVLPIFLQLYGQSETGPVCARFFTRRGAGKGDARFVGIPLPGFVKLRVTGHDGKPVRRGQTGHLEVKIRSRILTYLGEPDRYADQVRGKWWRMGDMGSIGRLRRVRLVDREVDQIESMDSNLEAEDILMSRLDELREIAIVAGSSGEPVPVVCTKGERPLDPERWRMATADLPPMADPVRLPFDEVPRTSTWKVQRPELIRLLAGGKA</sequence>
<dbReference type="OrthoDB" id="4495845at2"/>
<dbReference type="SUPFAM" id="SSF56801">
    <property type="entry name" value="Acetyl-CoA synthetase-like"/>
    <property type="match status" value="1"/>
</dbReference>
<dbReference type="PANTHER" id="PTHR43767:SF1">
    <property type="entry name" value="NONRIBOSOMAL PEPTIDE SYNTHASE PES1 (EUROFUNG)-RELATED"/>
    <property type="match status" value="1"/>
</dbReference>
<organism evidence="2 3">
    <name type="scientific">Kibdelosporangium phytohabitans</name>
    <dbReference type="NCBI Taxonomy" id="860235"/>
    <lineage>
        <taxon>Bacteria</taxon>
        <taxon>Bacillati</taxon>
        <taxon>Actinomycetota</taxon>
        <taxon>Actinomycetes</taxon>
        <taxon>Pseudonocardiales</taxon>
        <taxon>Pseudonocardiaceae</taxon>
        <taxon>Kibdelosporangium</taxon>
    </lineage>
</organism>
<dbReference type="InterPro" id="IPR020845">
    <property type="entry name" value="AMP-binding_CS"/>
</dbReference>
<evidence type="ECO:0000313" key="3">
    <source>
        <dbReference type="Proteomes" id="UP000063699"/>
    </source>
</evidence>
<dbReference type="InterPro" id="IPR050237">
    <property type="entry name" value="ATP-dep_AMP-bd_enzyme"/>
</dbReference>
<keyword evidence="3" id="KW-1185">Reference proteome</keyword>
<feature type="domain" description="AMP-dependent synthetase/ligase" evidence="1">
    <location>
        <begin position="35"/>
        <end position="377"/>
    </location>
</feature>
<dbReference type="PANTHER" id="PTHR43767">
    <property type="entry name" value="LONG-CHAIN-FATTY-ACID--COA LIGASE"/>
    <property type="match status" value="1"/>
</dbReference>
<protein>
    <submittedName>
        <fullName evidence="2">Long-chain acyl-CoA synthetase</fullName>
    </submittedName>
</protein>
<dbReference type="PROSITE" id="PS00455">
    <property type="entry name" value="AMP_BINDING"/>
    <property type="match status" value="1"/>
</dbReference>
<dbReference type="InterPro" id="IPR000873">
    <property type="entry name" value="AMP-dep_synth/lig_dom"/>
</dbReference>
<dbReference type="Gene3D" id="3.40.50.12780">
    <property type="entry name" value="N-terminal domain of ligase-like"/>
    <property type="match status" value="1"/>
</dbReference>
<dbReference type="EMBL" id="CP012752">
    <property type="protein sequence ID" value="ALG08707.1"/>
    <property type="molecule type" value="Genomic_DNA"/>
</dbReference>
<evidence type="ECO:0000259" key="1">
    <source>
        <dbReference type="Pfam" id="PF00501"/>
    </source>
</evidence>
<dbReference type="KEGG" id="kphy:AOZ06_18885"/>
<name>A0A0N9HUN1_9PSEU</name>
<dbReference type="InterPro" id="IPR042099">
    <property type="entry name" value="ANL_N_sf"/>
</dbReference>